<reference evidence="1 2" key="1">
    <citation type="submission" date="2021-06" db="EMBL/GenBank/DDBJ databases">
        <title>Caerostris extrusa draft genome.</title>
        <authorList>
            <person name="Kono N."/>
            <person name="Arakawa K."/>
        </authorList>
    </citation>
    <scope>NUCLEOTIDE SEQUENCE [LARGE SCALE GENOMIC DNA]</scope>
</reference>
<name>A0AAV4RIE1_CAEEX</name>
<accession>A0AAV4RIE1</accession>
<organism evidence="1 2">
    <name type="scientific">Caerostris extrusa</name>
    <name type="common">Bark spider</name>
    <name type="synonym">Caerostris bankana</name>
    <dbReference type="NCBI Taxonomy" id="172846"/>
    <lineage>
        <taxon>Eukaryota</taxon>
        <taxon>Metazoa</taxon>
        <taxon>Ecdysozoa</taxon>
        <taxon>Arthropoda</taxon>
        <taxon>Chelicerata</taxon>
        <taxon>Arachnida</taxon>
        <taxon>Araneae</taxon>
        <taxon>Araneomorphae</taxon>
        <taxon>Entelegynae</taxon>
        <taxon>Araneoidea</taxon>
        <taxon>Araneidae</taxon>
        <taxon>Caerostris</taxon>
    </lineage>
</organism>
<sequence>MLALGISCAQSRKAFCNTSIGIRVLTNEEDNSHRNKTISAHLEKKISGNNEPCWGRRVNGGCVSDCEAWQKAFEWRRDAVGREDI</sequence>
<evidence type="ECO:0000313" key="2">
    <source>
        <dbReference type="Proteomes" id="UP001054945"/>
    </source>
</evidence>
<dbReference type="EMBL" id="BPLR01007818">
    <property type="protein sequence ID" value="GIY19985.1"/>
    <property type="molecule type" value="Genomic_DNA"/>
</dbReference>
<evidence type="ECO:0000313" key="1">
    <source>
        <dbReference type="EMBL" id="GIY19985.1"/>
    </source>
</evidence>
<protein>
    <submittedName>
        <fullName evidence="1">Uncharacterized protein</fullName>
    </submittedName>
</protein>
<comment type="caution">
    <text evidence="1">The sequence shown here is derived from an EMBL/GenBank/DDBJ whole genome shotgun (WGS) entry which is preliminary data.</text>
</comment>
<dbReference type="AlphaFoldDB" id="A0AAV4RIE1"/>
<proteinExistence type="predicted"/>
<keyword evidence="2" id="KW-1185">Reference proteome</keyword>
<dbReference type="Proteomes" id="UP001054945">
    <property type="component" value="Unassembled WGS sequence"/>
</dbReference>
<gene>
    <name evidence="1" type="ORF">CEXT_58461</name>
</gene>